<protein>
    <recommendedName>
        <fullName evidence="4">Helix-hairpin-helix domain-containing protein</fullName>
    </recommendedName>
</protein>
<proteinExistence type="predicted"/>
<sequence length="352" mass="37346">MPRIGAVMNLVQRDLQQAVDEIEARNDERPDDQPSLRVADVEVEVPFGVETPEESDDSQGGQSGDSPGGGGLGGGLGNLPTLGDTGASGDGSDQLSIVPGGTGGSFRLQLSPGGKLPTRTGDGGEDSPAAASPVPGLTWDDLGARLDPSVVESLQDAVDAGDLPPIEESQGSDDQSGASSGPDGQTYEHPILLPEDDGDGPSHGDSNTDDGRTDDERPEREPTEWSRKPVHAVKGVGDRLQERLADGDVERVGDLADADPRRLARRVDLPPDRTDHLVERARMMVLGATADDAAVLAATDLDRGEIAEQHPGRLARLLAERDTDDLPVRLPEDYEPDLDRLERVVDRARERR</sequence>
<feature type="compositionally biased region" description="Basic and acidic residues" evidence="1">
    <location>
        <begin position="236"/>
        <end position="245"/>
    </location>
</feature>
<evidence type="ECO:0000313" key="2">
    <source>
        <dbReference type="EMBL" id="AWB27552.1"/>
    </source>
</evidence>
<feature type="region of interest" description="Disordered" evidence="1">
    <location>
        <begin position="23"/>
        <end position="245"/>
    </location>
</feature>
<feature type="compositionally biased region" description="Basic and acidic residues" evidence="1">
    <location>
        <begin position="209"/>
        <end position="227"/>
    </location>
</feature>
<keyword evidence="3" id="KW-1185">Reference proteome</keyword>
<dbReference type="Gene3D" id="1.10.150.20">
    <property type="entry name" value="5' to 3' exonuclease, C-terminal subdomain"/>
    <property type="match status" value="1"/>
</dbReference>
<accession>A0A2R4X173</accession>
<evidence type="ECO:0008006" key="4">
    <source>
        <dbReference type="Google" id="ProtNLM"/>
    </source>
</evidence>
<feature type="compositionally biased region" description="Gly residues" evidence="1">
    <location>
        <begin position="61"/>
        <end position="77"/>
    </location>
</feature>
<dbReference type="EMBL" id="CP028858">
    <property type="protein sequence ID" value="AWB27552.1"/>
    <property type="molecule type" value="Genomic_DNA"/>
</dbReference>
<feature type="compositionally biased region" description="Basic and acidic residues" evidence="1">
    <location>
        <begin position="23"/>
        <end position="34"/>
    </location>
</feature>
<evidence type="ECO:0000313" key="3">
    <source>
        <dbReference type="Proteomes" id="UP000244727"/>
    </source>
</evidence>
<feature type="compositionally biased region" description="Low complexity" evidence="1">
    <location>
        <begin position="172"/>
        <end position="185"/>
    </location>
</feature>
<organism evidence="2 3">
    <name type="scientific">Halococcoides cellulosivorans</name>
    <dbReference type="NCBI Taxonomy" id="1679096"/>
    <lineage>
        <taxon>Archaea</taxon>
        <taxon>Methanobacteriati</taxon>
        <taxon>Methanobacteriota</taxon>
        <taxon>Stenosarchaea group</taxon>
        <taxon>Halobacteria</taxon>
        <taxon>Halobacteriales</taxon>
        <taxon>Haloarculaceae</taxon>
        <taxon>Halococcoides</taxon>
    </lineage>
</organism>
<gene>
    <name evidence="2" type="ORF">HARCEL1_07435</name>
</gene>
<dbReference type="AlphaFoldDB" id="A0A2R4X173"/>
<dbReference type="GeneID" id="36512328"/>
<evidence type="ECO:0000256" key="1">
    <source>
        <dbReference type="SAM" id="MobiDB-lite"/>
    </source>
</evidence>
<dbReference type="Proteomes" id="UP000244727">
    <property type="component" value="Chromosome"/>
</dbReference>
<reference evidence="2 3" key="1">
    <citation type="submission" date="2018-04" db="EMBL/GenBank/DDBJ databases">
        <title>Halococcoides cellulosivorans gen. nov., sp. nov., an extremely halophilic cellulose-utilizing haloarchaeon from hypersaline lakes.</title>
        <authorList>
            <person name="Sorokin D.Y."/>
            <person name="Toshchakov S.V."/>
            <person name="Samarov N.I."/>
            <person name="Korzhenkov A."/>
            <person name="Kublanov I.V."/>
        </authorList>
    </citation>
    <scope>NUCLEOTIDE SEQUENCE [LARGE SCALE GENOMIC DNA]</scope>
    <source>
        <strain evidence="2 3">HArcel1</strain>
    </source>
</reference>
<dbReference type="RefSeq" id="WP_108381921.1">
    <property type="nucleotide sequence ID" value="NZ_CP028858.1"/>
</dbReference>
<dbReference type="KEGG" id="harc:HARCEL1_07435"/>
<name>A0A2R4X173_9EURY</name>